<dbReference type="InterPro" id="IPR025640">
    <property type="entry name" value="GYF_2"/>
</dbReference>
<feature type="region of interest" description="Disordered" evidence="1">
    <location>
        <begin position="93"/>
        <end position="132"/>
    </location>
</feature>
<feature type="domain" description="GYF" evidence="2">
    <location>
        <begin position="4"/>
        <end position="52"/>
    </location>
</feature>
<sequence length="132" mass="14903">MSEWFIQQAETELGPISSTALLDRIRDGSICQSTMVRKNDSAWFQAGSVGGLFEAAAQSTTEYFCPQCKSKVRKPPCFCPKCKVELKYARPKVTEHPIPGMKRSEKPKPQKSASVGRWLQRIKSPGDQNRRR</sequence>
<reference evidence="3 4" key="1">
    <citation type="submission" date="2019-02" db="EMBL/GenBank/DDBJ databases">
        <title>Deep-cultivation of Planctomycetes and their phenomic and genomic characterization uncovers novel biology.</title>
        <authorList>
            <person name="Wiegand S."/>
            <person name="Jogler M."/>
            <person name="Boedeker C."/>
            <person name="Pinto D."/>
            <person name="Vollmers J."/>
            <person name="Rivas-Marin E."/>
            <person name="Kohn T."/>
            <person name="Peeters S.H."/>
            <person name="Heuer A."/>
            <person name="Rast P."/>
            <person name="Oberbeckmann S."/>
            <person name="Bunk B."/>
            <person name="Jeske O."/>
            <person name="Meyerdierks A."/>
            <person name="Storesund J.E."/>
            <person name="Kallscheuer N."/>
            <person name="Luecker S."/>
            <person name="Lage O.M."/>
            <person name="Pohl T."/>
            <person name="Merkel B.J."/>
            <person name="Hornburger P."/>
            <person name="Mueller R.-W."/>
            <person name="Bruemmer F."/>
            <person name="Labrenz M."/>
            <person name="Spormann A.M."/>
            <person name="Op den Camp H."/>
            <person name="Overmann J."/>
            <person name="Amann R."/>
            <person name="Jetten M.S.M."/>
            <person name="Mascher T."/>
            <person name="Medema M.H."/>
            <person name="Devos D.P."/>
            <person name="Kaster A.-K."/>
            <person name="Ovreas L."/>
            <person name="Rohde M."/>
            <person name="Galperin M.Y."/>
            <person name="Jogler C."/>
        </authorList>
    </citation>
    <scope>NUCLEOTIDE SEQUENCE [LARGE SCALE GENOMIC DNA]</scope>
    <source>
        <strain evidence="3 4">FF011L</strain>
    </source>
</reference>
<evidence type="ECO:0000313" key="3">
    <source>
        <dbReference type="EMBL" id="QDS96598.1"/>
    </source>
</evidence>
<evidence type="ECO:0000259" key="2">
    <source>
        <dbReference type="Pfam" id="PF14237"/>
    </source>
</evidence>
<evidence type="ECO:0000313" key="4">
    <source>
        <dbReference type="Proteomes" id="UP000320672"/>
    </source>
</evidence>
<protein>
    <recommendedName>
        <fullName evidence="2">GYF domain-containing protein</fullName>
    </recommendedName>
</protein>
<keyword evidence="4" id="KW-1185">Reference proteome</keyword>
<dbReference type="RefSeq" id="WP_391560901.1">
    <property type="nucleotide sequence ID" value="NZ_CP036262.1"/>
</dbReference>
<name>A0A517MNY6_9BACT</name>
<dbReference type="Proteomes" id="UP000320672">
    <property type="component" value="Chromosome"/>
</dbReference>
<evidence type="ECO:0000256" key="1">
    <source>
        <dbReference type="SAM" id="MobiDB-lite"/>
    </source>
</evidence>
<dbReference type="AlphaFoldDB" id="A0A517MNY6"/>
<gene>
    <name evidence="3" type="ORF">FF011L_54100</name>
</gene>
<accession>A0A517MNY6</accession>
<dbReference type="EMBL" id="CP036262">
    <property type="protein sequence ID" value="QDS96598.1"/>
    <property type="molecule type" value="Genomic_DNA"/>
</dbReference>
<organism evidence="3 4">
    <name type="scientific">Roseimaritima multifibrata</name>
    <dbReference type="NCBI Taxonomy" id="1930274"/>
    <lineage>
        <taxon>Bacteria</taxon>
        <taxon>Pseudomonadati</taxon>
        <taxon>Planctomycetota</taxon>
        <taxon>Planctomycetia</taxon>
        <taxon>Pirellulales</taxon>
        <taxon>Pirellulaceae</taxon>
        <taxon>Roseimaritima</taxon>
    </lineage>
</organism>
<dbReference type="Pfam" id="PF14237">
    <property type="entry name" value="GYF_2"/>
    <property type="match status" value="1"/>
</dbReference>
<proteinExistence type="predicted"/>
<dbReference type="KEGG" id="rml:FF011L_54100"/>